<protein>
    <submittedName>
        <fullName evidence="12">Membrane peptidoglycan carboxypeptidase</fullName>
    </submittedName>
</protein>
<feature type="domain" description="PASTA" evidence="11">
    <location>
        <begin position="779"/>
        <end position="877"/>
    </location>
</feature>
<keyword evidence="1 12" id="KW-0121">Carboxypeptidase</keyword>
<name>A0A4Q7TGQ8_9MICO</name>
<dbReference type="Pfam" id="PF03793">
    <property type="entry name" value="PASTA"/>
    <property type="match status" value="1"/>
</dbReference>
<evidence type="ECO:0000259" key="11">
    <source>
        <dbReference type="PROSITE" id="PS51178"/>
    </source>
</evidence>
<dbReference type="GO" id="GO:0006508">
    <property type="term" value="P:proteolysis"/>
    <property type="evidence" value="ECO:0007669"/>
    <property type="project" value="UniProtKB-KW"/>
</dbReference>
<dbReference type="SUPFAM" id="SSF56601">
    <property type="entry name" value="beta-lactamase/transpeptidase-like"/>
    <property type="match status" value="1"/>
</dbReference>
<dbReference type="Gene3D" id="1.10.3810.10">
    <property type="entry name" value="Biosynthetic peptidoglycan transglycosylase-like"/>
    <property type="match status" value="1"/>
</dbReference>
<evidence type="ECO:0000256" key="8">
    <source>
        <dbReference type="ARBA" id="ARBA00049902"/>
    </source>
</evidence>
<dbReference type="PANTHER" id="PTHR32282">
    <property type="entry name" value="BINDING PROTEIN TRANSPEPTIDASE, PUTATIVE-RELATED"/>
    <property type="match status" value="1"/>
</dbReference>
<keyword evidence="4" id="KW-0808">Transferase</keyword>
<feature type="region of interest" description="Disordered" evidence="9">
    <location>
        <begin position="813"/>
        <end position="881"/>
    </location>
</feature>
<evidence type="ECO:0000256" key="5">
    <source>
        <dbReference type="ARBA" id="ARBA00022801"/>
    </source>
</evidence>
<reference evidence="12 13" key="1">
    <citation type="journal article" date="2015" name="Stand. Genomic Sci.">
        <title>Genomic Encyclopedia of Bacterial and Archaeal Type Strains, Phase III: the genomes of soil and plant-associated and newly described type strains.</title>
        <authorList>
            <person name="Whitman W.B."/>
            <person name="Woyke T."/>
            <person name="Klenk H.P."/>
            <person name="Zhou Y."/>
            <person name="Lilburn T.G."/>
            <person name="Beck B.J."/>
            <person name="De Vos P."/>
            <person name="Vandamme P."/>
            <person name="Eisen J.A."/>
            <person name="Garrity G."/>
            <person name="Hugenholtz P."/>
            <person name="Kyrpides N.C."/>
        </authorList>
    </citation>
    <scope>NUCLEOTIDE SEQUENCE [LARGE SCALE GENOMIC DNA]</scope>
    <source>
        <strain evidence="12 13">AC4r</strain>
    </source>
</reference>
<dbReference type="Pfam" id="PF00905">
    <property type="entry name" value="Transpeptidase"/>
    <property type="match status" value="1"/>
</dbReference>
<dbReference type="SUPFAM" id="SSF53955">
    <property type="entry name" value="Lysozyme-like"/>
    <property type="match status" value="1"/>
</dbReference>
<dbReference type="GO" id="GO:0008658">
    <property type="term" value="F:penicillin binding"/>
    <property type="evidence" value="ECO:0007669"/>
    <property type="project" value="InterPro"/>
</dbReference>
<keyword evidence="10" id="KW-0472">Membrane</keyword>
<keyword evidence="10" id="KW-1133">Transmembrane helix</keyword>
<gene>
    <name evidence="12" type="ORF">EV140_2077</name>
</gene>
<dbReference type="InterPro" id="IPR001264">
    <property type="entry name" value="Glyco_trans_51"/>
</dbReference>
<evidence type="ECO:0000256" key="1">
    <source>
        <dbReference type="ARBA" id="ARBA00022645"/>
    </source>
</evidence>
<evidence type="ECO:0000256" key="7">
    <source>
        <dbReference type="ARBA" id="ARBA00034000"/>
    </source>
</evidence>
<keyword evidence="13" id="KW-1185">Reference proteome</keyword>
<accession>A0A4Q7TGQ8</accession>
<dbReference type="InterPro" id="IPR001460">
    <property type="entry name" value="PCN-bd_Tpept"/>
</dbReference>
<dbReference type="InterPro" id="IPR023346">
    <property type="entry name" value="Lysozyme-like_dom_sf"/>
</dbReference>
<comment type="caution">
    <text evidence="12">The sequence shown here is derived from an EMBL/GenBank/DDBJ whole genome shotgun (WGS) entry which is preliminary data.</text>
</comment>
<keyword evidence="10" id="KW-0812">Transmembrane</keyword>
<feature type="compositionally biased region" description="Pro residues" evidence="9">
    <location>
        <begin position="819"/>
        <end position="849"/>
    </location>
</feature>
<dbReference type="GO" id="GO:0030288">
    <property type="term" value="C:outer membrane-bounded periplasmic space"/>
    <property type="evidence" value="ECO:0007669"/>
    <property type="project" value="TreeGrafter"/>
</dbReference>
<dbReference type="GO" id="GO:0009002">
    <property type="term" value="F:serine-type D-Ala-D-Ala carboxypeptidase activity"/>
    <property type="evidence" value="ECO:0007669"/>
    <property type="project" value="UniProtKB-EC"/>
</dbReference>
<evidence type="ECO:0000256" key="10">
    <source>
        <dbReference type="SAM" id="Phobius"/>
    </source>
</evidence>
<sequence length="881" mass="93220">MSAQNSSPAGALGAFAGMIGLSAIIGLLTTIMVTPAIAVTGMAANNTIGIFDSLPEYIRIDPLSQRNELYAQVSNDPEDGYVKIADVFSENREEVDYDQIAETVIQATLAAEDRRFYSHGGIDPQGIVRAALGNFAAGDITGGGSTLTQQLVKNIFINQAIQQFPPGEERNEAVRAAQETTLERKLNEAKLAIGLEKQYTKDEIMLAYLNIAGFGGNTYGIEAAAQLYFGITAAELNVAQAASLIAIVQQPSARSLLSEENYQRNQDRRNFIIRGMYDEGFISAAERDEALNTPVDAEFVTLSTPRSGCIAADEYARYMCDYVVNLIPELESLGATPEERETAWRQGGYDVYTTLDMSLQRVAQDTVWSVVPADAVGETGNGIPYDIGGASISVESNTGRILTMAQNKRFDNSLEGGGVTTSAVNFNTDFPYGGSRGFQTGSTYKIFALVEWLESGRGLQEFIDGSRSRFEPATFTDSCNGPWGGAAWEPRNFAGAGGGVMSVLQATVNSVNTSYAAIAQQLDLCGIADAAERLGVTRADGGPLQTNPSAVLGTNEISPLSMAAAFGAIQNGGQYCEPIAVDRLIDRNGTELPGQVSECRQAIDADVAAATTFAMREVITRGTGQASNPGGDVPVVGKTGTTDNARHTWMVGGSTRIGTASWVGNITGEFVVSNLPNGTNLRHEIFRPIMGAANAAYGGDAIPEVPDRLLRGQGVNLPDVTGQDPEVARGIIEGLGFRLIIEGGRVDSTVPEGLIATQNPAPGAFLSLGTPVRVQLSAGNQTTMPDVVSPGYTLDQARAVLADAGFSNIVVRCDARRPNPGPTPNPEPSQNPAPSPSVEPSPAPTPPASAPERVTEQSPAAGETVNRDATIRITVQRDNCR</sequence>
<evidence type="ECO:0000256" key="3">
    <source>
        <dbReference type="ARBA" id="ARBA00022676"/>
    </source>
</evidence>
<feature type="region of interest" description="Disordered" evidence="9">
    <location>
        <begin position="622"/>
        <end position="641"/>
    </location>
</feature>
<dbReference type="RefSeq" id="WP_198674427.1">
    <property type="nucleotide sequence ID" value="NZ_SGXT01000017.1"/>
</dbReference>
<keyword evidence="5" id="KW-0378">Hydrolase</keyword>
<dbReference type="InterPro" id="IPR012338">
    <property type="entry name" value="Beta-lactam/transpept-like"/>
</dbReference>
<keyword evidence="6" id="KW-0511">Multifunctional enzyme</keyword>
<evidence type="ECO:0000313" key="13">
    <source>
        <dbReference type="Proteomes" id="UP000292408"/>
    </source>
</evidence>
<keyword evidence="2" id="KW-0645">Protease</keyword>
<proteinExistence type="predicted"/>
<feature type="domain" description="PASTA" evidence="11">
    <location>
        <begin position="711"/>
        <end position="778"/>
    </location>
</feature>
<evidence type="ECO:0000256" key="4">
    <source>
        <dbReference type="ARBA" id="ARBA00022679"/>
    </source>
</evidence>
<dbReference type="GO" id="GO:0009252">
    <property type="term" value="P:peptidoglycan biosynthetic process"/>
    <property type="evidence" value="ECO:0007669"/>
    <property type="project" value="TreeGrafter"/>
</dbReference>
<dbReference type="Gene3D" id="3.40.710.10">
    <property type="entry name" value="DD-peptidase/beta-lactamase superfamily"/>
    <property type="match status" value="1"/>
</dbReference>
<evidence type="ECO:0000313" key="12">
    <source>
        <dbReference type="EMBL" id="RZT58312.1"/>
    </source>
</evidence>
<dbReference type="Proteomes" id="UP000292408">
    <property type="component" value="Unassembled WGS sequence"/>
</dbReference>
<dbReference type="InterPro" id="IPR005543">
    <property type="entry name" value="PASTA_dom"/>
</dbReference>
<dbReference type="GO" id="GO:0008955">
    <property type="term" value="F:peptidoglycan glycosyltransferase activity"/>
    <property type="evidence" value="ECO:0007669"/>
    <property type="project" value="UniProtKB-EC"/>
</dbReference>
<evidence type="ECO:0000256" key="2">
    <source>
        <dbReference type="ARBA" id="ARBA00022670"/>
    </source>
</evidence>
<dbReference type="PANTHER" id="PTHR32282:SF33">
    <property type="entry name" value="PEPTIDOGLYCAN GLYCOSYLTRANSFERASE"/>
    <property type="match status" value="1"/>
</dbReference>
<dbReference type="PROSITE" id="PS51178">
    <property type="entry name" value="PASTA"/>
    <property type="match status" value="2"/>
</dbReference>
<dbReference type="InterPro" id="IPR036950">
    <property type="entry name" value="PBP_transglycosylase"/>
</dbReference>
<dbReference type="CDD" id="cd06577">
    <property type="entry name" value="PASTA_pknB"/>
    <property type="match status" value="2"/>
</dbReference>
<evidence type="ECO:0000256" key="6">
    <source>
        <dbReference type="ARBA" id="ARBA00023268"/>
    </source>
</evidence>
<evidence type="ECO:0000256" key="9">
    <source>
        <dbReference type="SAM" id="MobiDB-lite"/>
    </source>
</evidence>
<organism evidence="12 13">
    <name type="scientific">Microcella alkaliphila</name>
    <dbReference type="NCBI Taxonomy" id="279828"/>
    <lineage>
        <taxon>Bacteria</taxon>
        <taxon>Bacillati</taxon>
        <taxon>Actinomycetota</taxon>
        <taxon>Actinomycetes</taxon>
        <taxon>Micrococcales</taxon>
        <taxon>Microbacteriaceae</taxon>
        <taxon>Microcella</taxon>
    </lineage>
</organism>
<dbReference type="SMART" id="SM00740">
    <property type="entry name" value="PASTA"/>
    <property type="match status" value="2"/>
</dbReference>
<keyword evidence="3" id="KW-0328">Glycosyltransferase</keyword>
<dbReference type="AlphaFoldDB" id="A0A4Q7TGQ8"/>
<feature type="transmembrane region" description="Helical" evidence="10">
    <location>
        <begin position="12"/>
        <end position="38"/>
    </location>
</feature>
<comment type="catalytic activity">
    <reaction evidence="7">
        <text>Preferential cleavage: (Ac)2-L-Lys-D-Ala-|-D-Ala. Also transpeptidation of peptidyl-alanyl moieties that are N-acyl substituents of D-alanine.</text>
        <dbReference type="EC" id="3.4.16.4"/>
    </reaction>
</comment>
<dbReference type="EMBL" id="SGXT01000017">
    <property type="protein sequence ID" value="RZT58312.1"/>
    <property type="molecule type" value="Genomic_DNA"/>
</dbReference>
<dbReference type="InterPro" id="IPR050396">
    <property type="entry name" value="Glycosyltr_51/Transpeptidase"/>
</dbReference>
<dbReference type="Pfam" id="PF00912">
    <property type="entry name" value="Transgly"/>
    <property type="match status" value="1"/>
</dbReference>
<dbReference type="Gene3D" id="3.30.10.20">
    <property type="match status" value="2"/>
</dbReference>
<comment type="catalytic activity">
    <reaction evidence="8">
        <text>[GlcNAc-(1-&gt;4)-Mur2Ac(oyl-L-Ala-gamma-D-Glu-L-Lys-D-Ala-D-Ala)](n)-di-trans,octa-cis-undecaprenyl diphosphate + beta-D-GlcNAc-(1-&gt;4)-Mur2Ac(oyl-L-Ala-gamma-D-Glu-L-Lys-D-Ala-D-Ala)-di-trans,octa-cis-undecaprenyl diphosphate = [GlcNAc-(1-&gt;4)-Mur2Ac(oyl-L-Ala-gamma-D-Glu-L-Lys-D-Ala-D-Ala)](n+1)-di-trans,octa-cis-undecaprenyl diphosphate + di-trans,octa-cis-undecaprenyl diphosphate + H(+)</text>
        <dbReference type="Rhea" id="RHEA:23708"/>
        <dbReference type="Rhea" id="RHEA-COMP:9602"/>
        <dbReference type="Rhea" id="RHEA-COMP:9603"/>
        <dbReference type="ChEBI" id="CHEBI:15378"/>
        <dbReference type="ChEBI" id="CHEBI:58405"/>
        <dbReference type="ChEBI" id="CHEBI:60033"/>
        <dbReference type="ChEBI" id="CHEBI:78435"/>
        <dbReference type="EC" id="2.4.99.28"/>
    </reaction>
</comment>